<comment type="caution">
    <text evidence="1">The sequence shown here is derived from an EMBL/GenBank/DDBJ whole genome shotgun (WGS) entry which is preliminary data.</text>
</comment>
<gene>
    <name evidence="1" type="ORF">D0433_07340</name>
</gene>
<proteinExistence type="predicted"/>
<evidence type="ECO:0000313" key="1">
    <source>
        <dbReference type="EMBL" id="RFM24100.1"/>
    </source>
</evidence>
<protein>
    <submittedName>
        <fullName evidence="1">Uncharacterized protein</fullName>
    </submittedName>
</protein>
<dbReference type="AlphaFoldDB" id="A0A395LZZ7"/>
<sequence>MEKLYRVTGALYVAKKSEMIKNRYVISKKPYLFLTTPAEGVDIDTPFDFELAQLIYSNKKLLSYVG</sequence>
<accession>A0A395LZZ7</accession>
<name>A0A395LZZ7_9BACT</name>
<reference evidence="1 2" key="1">
    <citation type="journal article" date="2011" name="ISME J.">
        <title>Community ecology of hot spring cyanobacterial mats: predominant populations and their functional potential.</title>
        <authorList>
            <person name="Klatt C.G."/>
            <person name="Wood J.M."/>
            <person name="Rusch D.B."/>
            <person name="Bateson M.M."/>
            <person name="Hamamura N."/>
            <person name="Heidelberg J.F."/>
            <person name="Grossman A.R."/>
            <person name="Bhaya D."/>
            <person name="Cohan F.M."/>
            <person name="Kuhl M."/>
            <person name="Bryant D.A."/>
            <person name="Ward D.M."/>
        </authorList>
    </citation>
    <scope>NUCLEOTIDE SEQUENCE [LARGE SCALE GENOMIC DNA]</scope>
    <source>
        <strain evidence="1">OS</strain>
    </source>
</reference>
<evidence type="ECO:0000313" key="2">
    <source>
        <dbReference type="Proteomes" id="UP000266389"/>
    </source>
</evidence>
<dbReference type="SUPFAM" id="SSF53448">
    <property type="entry name" value="Nucleotide-diphospho-sugar transferases"/>
    <property type="match status" value="1"/>
</dbReference>
<organism evidence="1 2">
    <name type="scientific">Candidatus Thermochlorobacter aerophilus</name>
    <dbReference type="NCBI Taxonomy" id="1868324"/>
    <lineage>
        <taxon>Bacteria</taxon>
        <taxon>Pseudomonadati</taxon>
        <taxon>Chlorobiota</taxon>
        <taxon>Chlorobiia</taxon>
        <taxon>Chlorobiales</taxon>
        <taxon>Candidatus Thermochlorobacteriaceae</taxon>
        <taxon>Candidatus Thermochlorobacter</taxon>
    </lineage>
</organism>
<dbReference type="Proteomes" id="UP000266389">
    <property type="component" value="Unassembled WGS sequence"/>
</dbReference>
<dbReference type="EMBL" id="PHFL01000046">
    <property type="protein sequence ID" value="RFM24100.1"/>
    <property type="molecule type" value="Genomic_DNA"/>
</dbReference>
<dbReference type="InterPro" id="IPR029044">
    <property type="entry name" value="Nucleotide-diphossugar_trans"/>
</dbReference>
<dbReference type="Gene3D" id="3.90.550.10">
    <property type="entry name" value="Spore Coat Polysaccharide Biosynthesis Protein SpsA, Chain A"/>
    <property type="match status" value="1"/>
</dbReference>